<feature type="compositionally biased region" description="Basic and acidic residues" evidence="14">
    <location>
        <begin position="1154"/>
        <end position="1167"/>
    </location>
</feature>
<dbReference type="PROSITE" id="PS00659">
    <property type="entry name" value="GLYCOSYL_HYDROL_F5"/>
    <property type="match status" value="1"/>
</dbReference>
<comment type="subcellular location">
    <subcellularLocation>
        <location evidence="1">Nucleus</location>
    </subcellularLocation>
</comment>
<dbReference type="GO" id="GO:0005847">
    <property type="term" value="C:mRNA cleavage and polyadenylation specificity factor complex"/>
    <property type="evidence" value="ECO:0007669"/>
    <property type="project" value="TreeGrafter"/>
</dbReference>
<dbReference type="AlphaFoldDB" id="A0AAD5V4U0"/>
<keyword evidence="9" id="KW-0539">Nucleus</keyword>
<reference evidence="19" key="1">
    <citation type="submission" date="2022-07" db="EMBL/GenBank/DDBJ databases">
        <title>Genome Sequence of Physisporinus lineatus.</title>
        <authorList>
            <person name="Buettner E."/>
        </authorList>
    </citation>
    <scope>NUCLEOTIDE SEQUENCE</scope>
    <source>
        <strain evidence="19">VT162</strain>
    </source>
</reference>
<proteinExistence type="inferred from homology"/>
<dbReference type="FunFam" id="3.40.50.10890:FF:000001">
    <property type="entry name" value="Cleavage and polyadenylation specificity factor subunit 3"/>
    <property type="match status" value="1"/>
</dbReference>
<dbReference type="Gene3D" id="3.60.15.10">
    <property type="entry name" value="Ribonuclease Z/Hydroxyacylglutathione hydrolase-like"/>
    <property type="match status" value="1"/>
</dbReference>
<feature type="compositionally biased region" description="Low complexity" evidence="14">
    <location>
        <begin position="31"/>
        <end position="60"/>
    </location>
</feature>
<dbReference type="PANTHER" id="PTHR11203:SF11">
    <property type="entry name" value="CLEAVAGE AND POLYADENYLATION SPECIFICITY FACTOR SUBUNIT 3"/>
    <property type="match status" value="1"/>
</dbReference>
<comment type="similarity">
    <text evidence="3">Belongs to the metallo-beta-lactamase superfamily. RNA-metabolizing metallo-beta-lactamase-like family. CPSF2/YSH1 subfamily.</text>
</comment>
<feature type="region of interest" description="Disordered" evidence="14">
    <location>
        <begin position="1124"/>
        <end position="1225"/>
    </location>
</feature>
<dbReference type="GO" id="GO:0004534">
    <property type="term" value="F:5'-3' RNA exonuclease activity"/>
    <property type="evidence" value="ECO:0007669"/>
    <property type="project" value="TreeGrafter"/>
</dbReference>
<evidence type="ECO:0000256" key="8">
    <source>
        <dbReference type="ARBA" id="ARBA00022801"/>
    </source>
</evidence>
<feature type="domain" description="Beta-Casp" evidence="17">
    <location>
        <begin position="653"/>
        <end position="778"/>
    </location>
</feature>
<evidence type="ECO:0000256" key="6">
    <source>
        <dbReference type="ARBA" id="ARBA00022722"/>
    </source>
</evidence>
<evidence type="ECO:0000313" key="19">
    <source>
        <dbReference type="EMBL" id="KAJ3484698.1"/>
    </source>
</evidence>
<evidence type="ECO:0000256" key="5">
    <source>
        <dbReference type="ARBA" id="ARBA00022664"/>
    </source>
</evidence>
<keyword evidence="5" id="KW-0507">mRNA processing</keyword>
<dbReference type="InterPro" id="IPR017853">
    <property type="entry name" value="GH"/>
</dbReference>
<feature type="domain" description="Pre-mRNA 3'-end-processing endonuclease polyadenylation factor C-term" evidence="18">
    <location>
        <begin position="887"/>
        <end position="1122"/>
    </location>
</feature>
<protein>
    <recommendedName>
        <fullName evidence="4">Endoribonuclease YSH1</fullName>
    </recommendedName>
    <alternativeName>
        <fullName evidence="12">Endoribonuclease ysh1</fullName>
    </alternativeName>
    <alternativeName>
        <fullName evidence="11 13">mRNA 3'-end-processing protein YSH1</fullName>
    </alternativeName>
</protein>
<gene>
    <name evidence="19" type="ORF">NLI96_g5445</name>
</gene>
<keyword evidence="20" id="KW-1185">Reference proteome</keyword>
<evidence type="ECO:0000256" key="14">
    <source>
        <dbReference type="SAM" id="MobiDB-lite"/>
    </source>
</evidence>
<dbReference type="InterPro" id="IPR050698">
    <property type="entry name" value="MBL"/>
</dbReference>
<feature type="region of interest" description="Disordered" evidence="14">
    <location>
        <begin position="28"/>
        <end position="68"/>
    </location>
</feature>
<evidence type="ECO:0000256" key="7">
    <source>
        <dbReference type="ARBA" id="ARBA00022759"/>
    </source>
</evidence>
<evidence type="ECO:0000256" key="9">
    <source>
        <dbReference type="ARBA" id="ARBA00023242"/>
    </source>
</evidence>
<evidence type="ECO:0000256" key="13">
    <source>
        <dbReference type="ARBA" id="ARBA00075008"/>
    </source>
</evidence>
<dbReference type="Pfam" id="PF11718">
    <property type="entry name" value="CPSF73-100_C"/>
    <property type="match status" value="1"/>
</dbReference>
<feature type="region of interest" description="Disordered" evidence="14">
    <location>
        <begin position="1006"/>
        <end position="1033"/>
    </location>
</feature>
<feature type="compositionally biased region" description="Acidic residues" evidence="14">
    <location>
        <begin position="1206"/>
        <end position="1225"/>
    </location>
</feature>
<dbReference type="GO" id="GO:0004521">
    <property type="term" value="F:RNA endonuclease activity"/>
    <property type="evidence" value="ECO:0007669"/>
    <property type="project" value="TreeGrafter"/>
</dbReference>
<dbReference type="InterPro" id="IPR001547">
    <property type="entry name" value="Glyco_hydro_5"/>
</dbReference>
<dbReference type="GO" id="GO:0004553">
    <property type="term" value="F:hydrolase activity, hydrolyzing O-glycosyl compounds"/>
    <property type="evidence" value="ECO:0007669"/>
    <property type="project" value="InterPro"/>
</dbReference>
<dbReference type="SMART" id="SM01027">
    <property type="entry name" value="Beta-Casp"/>
    <property type="match status" value="1"/>
</dbReference>
<dbReference type="InterPro" id="IPR018087">
    <property type="entry name" value="Glyco_hydro_5_CS"/>
</dbReference>
<evidence type="ECO:0000256" key="1">
    <source>
        <dbReference type="ARBA" id="ARBA00004123"/>
    </source>
</evidence>
<evidence type="ECO:0000256" key="2">
    <source>
        <dbReference type="ARBA" id="ARBA00005641"/>
    </source>
</evidence>
<accession>A0AAD5V4U0</accession>
<evidence type="ECO:0000256" key="15">
    <source>
        <dbReference type="SAM" id="SignalP"/>
    </source>
</evidence>
<dbReference type="Pfam" id="PF16661">
    <property type="entry name" value="Lactamase_B_6"/>
    <property type="match status" value="1"/>
</dbReference>
<organism evidence="19 20">
    <name type="scientific">Meripilus lineatus</name>
    <dbReference type="NCBI Taxonomy" id="2056292"/>
    <lineage>
        <taxon>Eukaryota</taxon>
        <taxon>Fungi</taxon>
        <taxon>Dikarya</taxon>
        <taxon>Basidiomycota</taxon>
        <taxon>Agaricomycotina</taxon>
        <taxon>Agaricomycetes</taxon>
        <taxon>Polyporales</taxon>
        <taxon>Meripilaceae</taxon>
        <taxon>Meripilus</taxon>
    </lineage>
</organism>
<evidence type="ECO:0000259" key="16">
    <source>
        <dbReference type="SMART" id="SM00849"/>
    </source>
</evidence>
<dbReference type="EMBL" id="JANAWD010000179">
    <property type="protein sequence ID" value="KAJ3484698.1"/>
    <property type="molecule type" value="Genomic_DNA"/>
</dbReference>
<feature type="chain" id="PRO_5042002884" description="Endoribonuclease YSH1" evidence="15">
    <location>
        <begin position="20"/>
        <end position="1225"/>
    </location>
</feature>
<keyword evidence="15" id="KW-0732">Signal</keyword>
<comment type="similarity">
    <text evidence="2">Belongs to the glycosyl hydrolase 5 (cellulase A) family.</text>
</comment>
<sequence>MLLTAFVAVSLSFALSVQAAQPEWAQCLPGTATSQPPTSAPTSAPTTPPSSTSQPATPTSNPGQPASTGFVKTSGQKFILNGSTFTVVGANSYWVGLTGLSVANMNAAFADIKNAGGTTVRTWGFNDVTTPNGIYYQSWSGGKPTINTGATGLANFDNVVAAAKANGLRLIVALTNNWSDYGGMDVYVSQITGTQNHDFFYTNANVIAAFKSYIQTFVGRYVNEPTILGWELANEPSTSSGTCTTKTITNWASEISAFIKSIDPNHLVALGDEGFYNQANGPNYPYQGSEGVDFDANLAIKSLDFGTFHAYPISWGQTSNPTSWGVQWIKDHFTSQNTQNKPVILEEFGVTDSQASTYQSWYSTIVSSGLTGDLIWQAGSHLSSGNTPDDGYASEAGVCTSLTGRGQSLANLDIDLHLSLSNQHSKGSNMTDVPTLRITLLVCDAGIHPAYTGMASLPFVDELDWSTVDALLITHFHLDHAAALTYITEKTNFRDGKGKVYMTHPTKALHKFMMDDFVRMSSSSSDALFSKHDLSASLASIIPVSAHQVISPCPGVTFTPYHAGHVLGACMFLIDIAGLKILYTGDYSREEDRHLVKAEVPPIHPDVLIVESTYGVQSLEGREEKELRFTSLVHSIIRRGGHVLLPTFALGRAQELLLILDEYWKKHPDLHTVPIYYASALALRCMAVYQTYIHTMNSNVRSRFAKRDNPFIFKYITNVQARGWERRIAEGPPCVVLASPGFVQNGPSRELLELWAPDSRNGIIITGYSVEGTMARDILNEPEEIASVKGGTIPRKLSVDYISFSAHVDFSQNSEFIEAVKAPHIVLVHGEASNMSRLRSSMQSRYKNRDEDVKIHTPRNLEPLELTFRGERVAKAIGTLAAQPPKSGDVLSGLLVSKDYSYTLLDPRDLRDFAGLTTCVVTQRQKLVLSVGWELVRWHLEGMFGKIEEGVDKEGLPTLRVMGVVDVKQASDRELLLEWDSSASNDMIADSTLALITGIDKSPASVKLTSHTSPCSHSHAPTHPHPHADIEDTNAAGGTRIQRLAMFLEAHFGEVEFHMPDSEEKTADEEPEEEQEPTLLVRLDEANAVIYLLSMRVTSSSESLRKRVETVLDMALSTVSSLNETFTSGSPLSGEETSELTERDKEGSGAPVDLVEHIAGKSPDIKDPAGVAGVDEDKGAKKADVDTAKDTAGKVVGTEGEAAAGEGEESESGSDDDDAILEVHG</sequence>
<comment type="caution">
    <text evidence="19">The sequence shown here is derived from an EMBL/GenBank/DDBJ whole genome shotgun (WGS) entry which is preliminary data.</text>
</comment>
<keyword evidence="6" id="KW-0540">Nuclease</keyword>
<dbReference type="InterPro" id="IPR036866">
    <property type="entry name" value="RibonucZ/Hydroxyglut_hydro"/>
</dbReference>
<feature type="compositionally biased region" description="Basic and acidic residues" evidence="14">
    <location>
        <begin position="1175"/>
        <end position="1192"/>
    </location>
</feature>
<dbReference type="InterPro" id="IPR011108">
    <property type="entry name" value="RMMBL"/>
</dbReference>
<dbReference type="Proteomes" id="UP001212997">
    <property type="component" value="Unassembled WGS sequence"/>
</dbReference>
<feature type="compositionally biased region" description="Low complexity" evidence="14">
    <location>
        <begin position="1009"/>
        <end position="1019"/>
    </location>
</feature>
<dbReference type="GO" id="GO:0003723">
    <property type="term" value="F:RNA binding"/>
    <property type="evidence" value="ECO:0007669"/>
    <property type="project" value="TreeGrafter"/>
</dbReference>
<evidence type="ECO:0000313" key="20">
    <source>
        <dbReference type="Proteomes" id="UP001212997"/>
    </source>
</evidence>
<dbReference type="Pfam" id="PF00150">
    <property type="entry name" value="Cellulase"/>
    <property type="match status" value="1"/>
</dbReference>
<evidence type="ECO:0000259" key="18">
    <source>
        <dbReference type="SMART" id="SM01098"/>
    </source>
</evidence>
<feature type="signal peptide" evidence="15">
    <location>
        <begin position="1"/>
        <end position="19"/>
    </location>
</feature>
<dbReference type="GO" id="GO:0006398">
    <property type="term" value="P:mRNA 3'-end processing by stem-loop binding and cleavage"/>
    <property type="evidence" value="ECO:0007669"/>
    <property type="project" value="TreeGrafter"/>
</dbReference>
<evidence type="ECO:0000256" key="11">
    <source>
        <dbReference type="ARBA" id="ARBA00032592"/>
    </source>
</evidence>
<dbReference type="Gene3D" id="3.40.50.10890">
    <property type="match status" value="1"/>
</dbReference>
<dbReference type="SMART" id="SM00849">
    <property type="entry name" value="Lactamase_B"/>
    <property type="match status" value="1"/>
</dbReference>
<evidence type="ECO:0000256" key="3">
    <source>
        <dbReference type="ARBA" id="ARBA00010624"/>
    </source>
</evidence>
<dbReference type="InterPro" id="IPR022712">
    <property type="entry name" value="Beta_Casp"/>
</dbReference>
<name>A0AAD5V4U0_9APHY</name>
<dbReference type="InterPro" id="IPR001279">
    <property type="entry name" value="Metallo-B-lactamas"/>
</dbReference>
<evidence type="ECO:0000256" key="10">
    <source>
        <dbReference type="ARBA" id="ARBA00023295"/>
    </source>
</evidence>
<dbReference type="GO" id="GO:0000272">
    <property type="term" value="P:polysaccharide catabolic process"/>
    <property type="evidence" value="ECO:0007669"/>
    <property type="project" value="InterPro"/>
</dbReference>
<dbReference type="Pfam" id="PF07521">
    <property type="entry name" value="RMMBL"/>
    <property type="match status" value="1"/>
</dbReference>
<dbReference type="Gene3D" id="3.20.20.80">
    <property type="entry name" value="Glycosidases"/>
    <property type="match status" value="1"/>
</dbReference>
<keyword evidence="10" id="KW-0326">Glycosidase</keyword>
<dbReference type="SUPFAM" id="SSF51445">
    <property type="entry name" value="(Trans)glycosidases"/>
    <property type="match status" value="1"/>
</dbReference>
<evidence type="ECO:0000259" key="17">
    <source>
        <dbReference type="SMART" id="SM01027"/>
    </source>
</evidence>
<feature type="domain" description="Metallo-beta-lactamase" evidence="16">
    <location>
        <begin position="435"/>
        <end position="641"/>
    </location>
</feature>
<evidence type="ECO:0000256" key="12">
    <source>
        <dbReference type="ARBA" id="ARBA00069466"/>
    </source>
</evidence>
<evidence type="ECO:0000256" key="4">
    <source>
        <dbReference type="ARBA" id="ARBA00018311"/>
    </source>
</evidence>
<keyword evidence="7" id="KW-0255">Endonuclease</keyword>
<dbReference type="SMART" id="SM01098">
    <property type="entry name" value="CPSF73-100_C"/>
    <property type="match status" value="1"/>
</dbReference>
<keyword evidence="8" id="KW-0378">Hydrolase</keyword>
<dbReference type="Pfam" id="PF10996">
    <property type="entry name" value="Beta-Casp"/>
    <property type="match status" value="1"/>
</dbReference>
<dbReference type="PANTHER" id="PTHR11203">
    <property type="entry name" value="CLEAVAGE AND POLYADENYLATION SPECIFICITY FACTOR FAMILY MEMBER"/>
    <property type="match status" value="1"/>
</dbReference>
<dbReference type="InterPro" id="IPR021718">
    <property type="entry name" value="CPSF73-100_C"/>
</dbReference>
<dbReference type="SUPFAM" id="SSF56281">
    <property type="entry name" value="Metallo-hydrolase/oxidoreductase"/>
    <property type="match status" value="1"/>
</dbReference>